<accession>A0ABS8U4R1</accession>
<dbReference type="Gene3D" id="2.60.120.200">
    <property type="match status" value="2"/>
</dbReference>
<proteinExistence type="predicted"/>
<evidence type="ECO:0000313" key="5">
    <source>
        <dbReference type="Proteomes" id="UP001199919"/>
    </source>
</evidence>
<dbReference type="InterPro" id="IPR013320">
    <property type="entry name" value="ConA-like_dom_sf"/>
</dbReference>
<dbReference type="InterPro" id="IPR006558">
    <property type="entry name" value="LamG-like"/>
</dbReference>
<dbReference type="SMART" id="SM00560">
    <property type="entry name" value="LamGL"/>
    <property type="match status" value="2"/>
</dbReference>
<feature type="domain" description="LamG-like jellyroll fold" evidence="3">
    <location>
        <begin position="340"/>
        <end position="484"/>
    </location>
</feature>
<feature type="domain" description="LamG-like jellyroll fold" evidence="3">
    <location>
        <begin position="117"/>
        <end position="262"/>
    </location>
</feature>
<gene>
    <name evidence="4" type="ORF">LT679_09650</name>
</gene>
<dbReference type="Proteomes" id="UP001199919">
    <property type="component" value="Unassembled WGS sequence"/>
</dbReference>
<comment type="caution">
    <text evidence="4">The sequence shown here is derived from an EMBL/GenBank/DDBJ whole genome shotgun (WGS) entry which is preliminary data.</text>
</comment>
<dbReference type="EMBL" id="JAJPWV010000003">
    <property type="protein sequence ID" value="MCD8740864.1"/>
    <property type="molecule type" value="Genomic_DNA"/>
</dbReference>
<evidence type="ECO:0000256" key="1">
    <source>
        <dbReference type="ARBA" id="ARBA00022729"/>
    </source>
</evidence>
<dbReference type="SUPFAM" id="SSF49899">
    <property type="entry name" value="Concanavalin A-like lectins/glucanases"/>
    <property type="match status" value="2"/>
</dbReference>
<sequence length="494" mass="52206">MTTKTRVARTLLLAGTLISSFIVSCKKSDLLKSEDIKAIVDNELRTANIAVPATGLIAYWSFDGTGNDLSGNANHGTINNLSSTADRFGNPIGAYYFDGSTSYISVPDKAALRLNNTDFTLNAWVKLDSYNTSAGSQIFSKRITGANNGWVWSIVGSGAASPAIPGTVSYGPGGGSTNAFGTTAVPVSQWHMITSVYSFSAQQLRIYVDGVLDNTTNGVASPNSAITAMLYIGRDNPSIGTGYFYKGALDDMSIYNSALSASTITTLYKSTSNNAAPGLVAYWPFDNSGNDMSGNWNNGTINNLSAATDRFGNSIGAYFFNGVDGYMSVPDNTTLRLSNTDFTLNAWVKLSSYNSSLGSVIFSKRLTGANNGWQWSIVGSGAAPNTQGVLSYGPGGGSVNAYGTTVIPLNEWHMVTSVYTVSNQQLRIYVDGALKNTVSGIATTNANIAALLYVGRDNPSLSTNYNFHGALDGLSIYNSALSASNILQLYTATN</sequence>
<dbReference type="PANTHER" id="PTHR47635:SF2">
    <property type="entry name" value="LAMG-LIKE JELLYROLL FOLD DOMAIN-CONTAINING PROTEIN"/>
    <property type="match status" value="1"/>
</dbReference>
<evidence type="ECO:0000256" key="2">
    <source>
        <dbReference type="ARBA" id="ARBA00023157"/>
    </source>
</evidence>
<protein>
    <submittedName>
        <fullName evidence="4">LamG domain-containing protein</fullName>
    </submittedName>
</protein>
<evidence type="ECO:0000259" key="3">
    <source>
        <dbReference type="SMART" id="SM00560"/>
    </source>
</evidence>
<dbReference type="Pfam" id="PF13385">
    <property type="entry name" value="Laminin_G_3"/>
    <property type="match status" value="2"/>
</dbReference>
<dbReference type="PROSITE" id="PS51257">
    <property type="entry name" value="PROKAR_LIPOPROTEIN"/>
    <property type="match status" value="1"/>
</dbReference>
<evidence type="ECO:0000313" key="4">
    <source>
        <dbReference type="EMBL" id="MCD8740864.1"/>
    </source>
</evidence>
<keyword evidence="2" id="KW-1015">Disulfide bond</keyword>
<dbReference type="PANTHER" id="PTHR47635">
    <property type="entry name" value="CUB DOMAIN-CONTAINING PROTEIN"/>
    <property type="match status" value="1"/>
</dbReference>
<organism evidence="4 5">
    <name type="scientific">Mucilaginibacter roseus</name>
    <dbReference type="NCBI Taxonomy" id="1528868"/>
    <lineage>
        <taxon>Bacteria</taxon>
        <taxon>Pseudomonadati</taxon>
        <taxon>Bacteroidota</taxon>
        <taxon>Sphingobacteriia</taxon>
        <taxon>Sphingobacteriales</taxon>
        <taxon>Sphingobacteriaceae</taxon>
        <taxon>Mucilaginibacter</taxon>
    </lineage>
</organism>
<name>A0ABS8U4R1_9SPHI</name>
<keyword evidence="5" id="KW-1185">Reference proteome</keyword>
<reference evidence="4 5" key="1">
    <citation type="submission" date="2021-12" db="EMBL/GenBank/DDBJ databases">
        <title>Mucilaginibacter roseus genome.</title>
        <authorList>
            <person name="Ferreira J.R."/>
            <person name="Newman J.D."/>
        </authorList>
    </citation>
    <scope>NUCLEOTIDE SEQUENCE [LARGE SCALE GENOMIC DNA]</scope>
    <source>
        <strain evidence="4 5">LMG 28454</strain>
    </source>
</reference>
<dbReference type="RefSeq" id="WP_232177263.1">
    <property type="nucleotide sequence ID" value="NZ_JAJPWV010000003.1"/>
</dbReference>
<keyword evidence="1" id="KW-0732">Signal</keyword>